<comment type="caution">
    <text evidence="2">The sequence shown here is derived from an EMBL/GenBank/DDBJ whole genome shotgun (WGS) entry which is preliminary data.</text>
</comment>
<feature type="region of interest" description="Disordered" evidence="1">
    <location>
        <begin position="1202"/>
        <end position="1275"/>
    </location>
</feature>
<feature type="compositionally biased region" description="Polar residues" evidence="1">
    <location>
        <begin position="1530"/>
        <end position="1551"/>
    </location>
</feature>
<accession>A0A445K7E4</accession>
<feature type="compositionally biased region" description="Polar residues" evidence="1">
    <location>
        <begin position="1298"/>
        <end position="1307"/>
    </location>
</feature>
<keyword evidence="3" id="KW-1185">Reference proteome</keyword>
<name>A0A445K7E4_GLYSO</name>
<reference evidence="2 3" key="1">
    <citation type="submission" date="2018-09" db="EMBL/GenBank/DDBJ databases">
        <title>A high-quality reference genome of wild soybean provides a powerful tool to mine soybean genomes.</title>
        <authorList>
            <person name="Xie M."/>
            <person name="Chung C.Y.L."/>
            <person name="Li M.-W."/>
            <person name="Wong F.-L."/>
            <person name="Chan T.-F."/>
            <person name="Lam H.-M."/>
        </authorList>
    </citation>
    <scope>NUCLEOTIDE SEQUENCE [LARGE SCALE GENOMIC DNA]</scope>
    <source>
        <strain evidence="3">cv. W05</strain>
        <tissue evidence="2">Hypocotyl of etiolated seedlings</tissue>
    </source>
</reference>
<feature type="compositionally biased region" description="Basic and acidic residues" evidence="1">
    <location>
        <begin position="1325"/>
        <end position="1344"/>
    </location>
</feature>
<gene>
    <name evidence="2" type="ORF">D0Y65_014250</name>
</gene>
<dbReference type="Pfam" id="PF10344">
    <property type="entry name" value="Hobbit"/>
    <property type="match status" value="1"/>
</dbReference>
<feature type="region of interest" description="Disordered" evidence="1">
    <location>
        <begin position="1518"/>
        <end position="1567"/>
    </location>
</feature>
<proteinExistence type="predicted"/>
<evidence type="ECO:0000313" key="3">
    <source>
        <dbReference type="Proteomes" id="UP000289340"/>
    </source>
</evidence>
<dbReference type="EMBL" id="QZWG01000006">
    <property type="protein sequence ID" value="RZC06704.1"/>
    <property type="molecule type" value="Genomic_DNA"/>
</dbReference>
<evidence type="ECO:0000256" key="1">
    <source>
        <dbReference type="SAM" id="MobiDB-lite"/>
    </source>
</evidence>
<feature type="region of interest" description="Disordered" evidence="1">
    <location>
        <begin position="1435"/>
        <end position="1456"/>
    </location>
</feature>
<sequence length="1567" mass="176184">MSRLKPWLFLHSSKKKKMVLQEEASVVARPQSTDGKTVMWTCNVSAPEMTIVLFNMAGSPVYHGCSQSSHLFANNISNMGTTVHTELGELNLHLADEYQECLKESVFGVESNCGSIMHIAKVNLDWGKKDVELSEEDGPRCRLGLSIDVTGMGVYITFKLVESLVSTAISFQALLKSLSASKKKSTHSQGRLTKSSGKGTHFLKFNLERCSVHVWGETGLENTIVPDPKRVNYGSQGGRVMLNVSADGTPRNANIMSTISDEYQKLKYSVSLEIFQFSLCVNKEKQSTQMELERARSVYQEYMEENRPVTNVALFDMQNAKFVQRSGGLKDIAVCSLFSATDITVRWEPDVHLSLVELVLQLKLLVHNSKLQEHGNEHMVDVSHVQDANWKKEVTIESGHLEKPKKKESIFAVDVEMLSISAGLGDGVDAMVQVQSIFSENARIGVLLEGLMLSFNGARIFKSSRMQISRIPSVSASTSDTKGHAVTTWDWVVQGLDFHICMPYRLQLRAIDDVIEDMLRGLKLIIAAKTSLIFPVKKESSKVKKPSTVQFGCIKFCIRKLTADIEEEPIQGWLDEHYQLLKKEAAELAARLNFLDEFISKAKQGSKSTDTVSSSQERKFSFNNVEVDVKDSSTIESMREDIYKRSFRSYYQACQNLVLSEGSGACVEDFQAGFRPSTSRTSLLSISALDLDVSLKKIDGGDFGMIEVLKKLDPVCLENDIPFSRLYGSNILLNTGSLVVQLRDYSFPLFSGSSGKCEGCLVLAQQGRFLLAAVSGRVLARSFHSILHVGYEMIEQVLATKDVQINEYQPEMTWKRMEFSVMLEDVQAHVAPTDVDPGAGLQWLPKILKSSPKILRTGALLERVFMPCDMYFRYTRHKGGTPELKVKPLKELKFNCDDITATMTSRQFQVMLDVLTNLLFARLPKPRKSSLSFPVEDDEDVEEEADEVVPDGVEEVELAKINLEKREREQRLLLDDIRKLSLWCDPSMDPHQEKESDLWMISGGRSLLVQGLKRELVIAQISRKAASASLRTALQKAAQLRLTEKEKNKSPSYAMRISLQINRVAWSMLVDGKSFAEAEINDMIYDFDRDYKDVGIARFTTKYFVVRNCLPNVKSDMLLSAWNPPSEWGKKVMLRVDARQGAPKDGNSPLELFEIEIYPLKIHLTETMYRMMWEYFFPEEEQDSQRRQEVWKVSTTAGARRVKKGSSVLEASASNSHTTKESEASSKSGISAMLFPTSSQPPAHVDSAQASKTQNVKANPGNGATPELRRTSSFDRTWEETVAESVANELVLQSFSSSKNGQFGSTEQQDEAAKNNSKGVKGGRSSHEEKKVAKSHEEKRSRPRKMMEFHNIKISQVELLVTYEGQRFVVNDLKLLMDQFHRTEFTGTWRRLFSRVKKHIIWGVLKSVTGMQGRKFNRPTGAGVPEIDLILSDNEGQAGKSDQYPPSWPKRPSDGAGDGFVTSIRGLFSTQRRKAKAFVLRTMRGEAENDFQGDWSESDMDFSPFARQLTITRAKKLIRRHTKKFRSRGQKGSTSQQRESLPSSPRETTPFDSDSSSGSSPYEDFHE</sequence>
<evidence type="ECO:0000313" key="2">
    <source>
        <dbReference type="EMBL" id="RZC06704.1"/>
    </source>
</evidence>
<dbReference type="Proteomes" id="UP000289340">
    <property type="component" value="Chromosome 6"/>
</dbReference>
<protein>
    <submittedName>
        <fullName evidence="2">Protein SABRE isoform D</fullName>
    </submittedName>
</protein>
<dbReference type="PANTHER" id="PTHR15678">
    <property type="entry name" value="ANTIGEN MLAA-22-RELATED"/>
    <property type="match status" value="1"/>
</dbReference>
<organism evidence="2 3">
    <name type="scientific">Glycine soja</name>
    <name type="common">Wild soybean</name>
    <dbReference type="NCBI Taxonomy" id="3848"/>
    <lineage>
        <taxon>Eukaryota</taxon>
        <taxon>Viridiplantae</taxon>
        <taxon>Streptophyta</taxon>
        <taxon>Embryophyta</taxon>
        <taxon>Tracheophyta</taxon>
        <taxon>Spermatophyta</taxon>
        <taxon>Magnoliopsida</taxon>
        <taxon>eudicotyledons</taxon>
        <taxon>Gunneridae</taxon>
        <taxon>Pentapetalae</taxon>
        <taxon>rosids</taxon>
        <taxon>fabids</taxon>
        <taxon>Fabales</taxon>
        <taxon>Fabaceae</taxon>
        <taxon>Papilionoideae</taxon>
        <taxon>50 kb inversion clade</taxon>
        <taxon>NPAAA clade</taxon>
        <taxon>indigoferoid/millettioid clade</taxon>
        <taxon>Phaseoleae</taxon>
        <taxon>Glycine</taxon>
        <taxon>Glycine subgen. Soja</taxon>
    </lineage>
</organism>
<dbReference type="InterPro" id="IPR045167">
    <property type="entry name" value="Hobbit"/>
</dbReference>
<feature type="compositionally biased region" description="Basic residues" evidence="1">
    <location>
        <begin position="1518"/>
        <end position="1529"/>
    </location>
</feature>
<feature type="compositionally biased region" description="Polar residues" evidence="1">
    <location>
        <begin position="1248"/>
        <end position="1257"/>
    </location>
</feature>
<feature type="region of interest" description="Disordered" evidence="1">
    <location>
        <begin position="1298"/>
        <end position="1344"/>
    </location>
</feature>
<dbReference type="PANTHER" id="PTHR15678:SF6">
    <property type="entry name" value="BRIDGE-LIKE LIPID TRANSFER PROTEIN FAMILY MEMBER 2"/>
    <property type="match status" value="1"/>
</dbReference>